<proteinExistence type="predicted"/>
<dbReference type="PROSITE" id="PS01124">
    <property type="entry name" value="HTH_ARAC_FAMILY_2"/>
    <property type="match status" value="1"/>
</dbReference>
<protein>
    <submittedName>
        <fullName evidence="5">AraC family transcriptional regulator</fullName>
    </submittedName>
</protein>
<dbReference type="GO" id="GO:0043565">
    <property type="term" value="F:sequence-specific DNA binding"/>
    <property type="evidence" value="ECO:0007669"/>
    <property type="project" value="InterPro"/>
</dbReference>
<dbReference type="RefSeq" id="WP_110840783.1">
    <property type="nucleotide sequence ID" value="NZ_QJVJ01000006.1"/>
</dbReference>
<evidence type="ECO:0000256" key="3">
    <source>
        <dbReference type="ARBA" id="ARBA00023163"/>
    </source>
</evidence>
<feature type="domain" description="HTH araC/xylS-type" evidence="4">
    <location>
        <begin position="295"/>
        <end position="393"/>
    </location>
</feature>
<dbReference type="GO" id="GO:0003700">
    <property type="term" value="F:DNA-binding transcription factor activity"/>
    <property type="evidence" value="ECO:0007669"/>
    <property type="project" value="InterPro"/>
</dbReference>
<organism evidence="5 6">
    <name type="scientific">Paenibacillus flagellatus</name>
    <dbReference type="NCBI Taxonomy" id="2211139"/>
    <lineage>
        <taxon>Bacteria</taxon>
        <taxon>Bacillati</taxon>
        <taxon>Bacillota</taxon>
        <taxon>Bacilli</taxon>
        <taxon>Bacillales</taxon>
        <taxon>Paenibacillaceae</taxon>
        <taxon>Paenibacillus</taxon>
    </lineage>
</organism>
<keyword evidence="1" id="KW-0805">Transcription regulation</keyword>
<keyword evidence="2" id="KW-0238">DNA-binding</keyword>
<dbReference type="EMBL" id="QJVJ01000006">
    <property type="protein sequence ID" value="PYI53795.1"/>
    <property type="molecule type" value="Genomic_DNA"/>
</dbReference>
<reference evidence="5 6" key="1">
    <citation type="submission" date="2018-05" db="EMBL/GenBank/DDBJ databases">
        <title>Paenibacillus flagellatus sp. nov., isolated from selenium mineral soil.</title>
        <authorList>
            <person name="Dai X."/>
        </authorList>
    </citation>
    <scope>NUCLEOTIDE SEQUENCE [LARGE SCALE GENOMIC DNA]</scope>
    <source>
        <strain evidence="5 6">DXL2</strain>
    </source>
</reference>
<keyword evidence="6" id="KW-1185">Reference proteome</keyword>
<gene>
    <name evidence="5" type="ORF">DLM86_14645</name>
</gene>
<dbReference type="SMART" id="SM00342">
    <property type="entry name" value="HTH_ARAC"/>
    <property type="match status" value="1"/>
</dbReference>
<dbReference type="PANTHER" id="PTHR43280">
    <property type="entry name" value="ARAC-FAMILY TRANSCRIPTIONAL REGULATOR"/>
    <property type="match status" value="1"/>
</dbReference>
<accession>A0A2V5K3G3</accession>
<dbReference type="SUPFAM" id="SSF46689">
    <property type="entry name" value="Homeodomain-like"/>
    <property type="match status" value="2"/>
</dbReference>
<evidence type="ECO:0000256" key="1">
    <source>
        <dbReference type="ARBA" id="ARBA00023015"/>
    </source>
</evidence>
<sequence>MKLDSAQAVFSHLLVSGTLVHEGSFAELQRALGIEVRPQVAMALSIDRYPDLALGQPFSWRMEIGQQLVEAIREAIRVPYVWVWAAEGVLCVLLELQGDSSGYKTEAVRIARDVQKRTDARGFAVSAGIGAYYDNPYMLHYSFEEAKESMVDRFFQGNRIIFVYERGKKSGLQQPWKKAVMPEERAELLARVRIGDEEGSVAHLKILLERLAQSYKHSVDMFKSEAYDLVLSLSRTVLDLGGDAAVILSENARVLQDLSGTIRYDKFVLKVCDYWRKLAKQAASMHGERSSPAIRSAIAYIKEHLGEKMTLDQIAQYCHLSLSHFSHLFKKETGMSFVDFVNKLRIEKSLHYLETSELTIQEIAGRVGFPDANYFARKFKAYMNATPNEYRTAKLC</sequence>
<evidence type="ECO:0000259" key="4">
    <source>
        <dbReference type="PROSITE" id="PS01124"/>
    </source>
</evidence>
<dbReference type="InterPro" id="IPR020449">
    <property type="entry name" value="Tscrpt_reg_AraC-type_HTH"/>
</dbReference>
<evidence type="ECO:0000313" key="5">
    <source>
        <dbReference type="EMBL" id="PYI53795.1"/>
    </source>
</evidence>
<comment type="caution">
    <text evidence="5">The sequence shown here is derived from an EMBL/GenBank/DDBJ whole genome shotgun (WGS) entry which is preliminary data.</text>
</comment>
<dbReference type="Pfam" id="PF17853">
    <property type="entry name" value="GGDEF_2"/>
    <property type="match status" value="1"/>
</dbReference>
<evidence type="ECO:0000313" key="6">
    <source>
        <dbReference type="Proteomes" id="UP000247476"/>
    </source>
</evidence>
<dbReference type="InterPro" id="IPR041522">
    <property type="entry name" value="CdaR_GGDEF"/>
</dbReference>
<dbReference type="Gene3D" id="1.10.10.60">
    <property type="entry name" value="Homeodomain-like"/>
    <property type="match status" value="2"/>
</dbReference>
<dbReference type="Pfam" id="PF12833">
    <property type="entry name" value="HTH_18"/>
    <property type="match status" value="1"/>
</dbReference>
<dbReference type="Proteomes" id="UP000247476">
    <property type="component" value="Unassembled WGS sequence"/>
</dbReference>
<dbReference type="PRINTS" id="PR00032">
    <property type="entry name" value="HTHARAC"/>
</dbReference>
<dbReference type="OrthoDB" id="324626at2"/>
<name>A0A2V5K3G3_9BACL</name>
<dbReference type="AlphaFoldDB" id="A0A2V5K3G3"/>
<evidence type="ECO:0000256" key="2">
    <source>
        <dbReference type="ARBA" id="ARBA00023125"/>
    </source>
</evidence>
<dbReference type="InterPro" id="IPR009057">
    <property type="entry name" value="Homeodomain-like_sf"/>
</dbReference>
<dbReference type="InterPro" id="IPR018060">
    <property type="entry name" value="HTH_AraC"/>
</dbReference>
<keyword evidence="3" id="KW-0804">Transcription</keyword>
<dbReference type="PANTHER" id="PTHR43280:SF28">
    <property type="entry name" value="HTH-TYPE TRANSCRIPTIONAL ACTIVATOR RHAS"/>
    <property type="match status" value="1"/>
</dbReference>